<evidence type="ECO:0000313" key="4">
    <source>
        <dbReference type="EMBL" id="GMH96051.1"/>
    </source>
</evidence>
<accession>A0A9W7BT71</accession>
<dbReference type="Proteomes" id="UP001165085">
    <property type="component" value="Unassembled WGS sequence"/>
</dbReference>
<dbReference type="CDD" id="cd16449">
    <property type="entry name" value="RING-HC"/>
    <property type="match status" value="1"/>
</dbReference>
<dbReference type="GO" id="GO:0008270">
    <property type="term" value="F:zinc ion binding"/>
    <property type="evidence" value="ECO:0007669"/>
    <property type="project" value="UniProtKB-KW"/>
</dbReference>
<name>A0A9W7BT71_9STRA</name>
<dbReference type="AlphaFoldDB" id="A0A9W7BT71"/>
<dbReference type="OrthoDB" id="196815at2759"/>
<dbReference type="PROSITE" id="PS50089">
    <property type="entry name" value="ZF_RING_2"/>
    <property type="match status" value="1"/>
</dbReference>
<dbReference type="Gene3D" id="3.30.40.10">
    <property type="entry name" value="Zinc/RING finger domain, C3HC4 (zinc finger)"/>
    <property type="match status" value="1"/>
</dbReference>
<dbReference type="SUPFAM" id="SSF57850">
    <property type="entry name" value="RING/U-box"/>
    <property type="match status" value="1"/>
</dbReference>
<feature type="region of interest" description="Disordered" evidence="2">
    <location>
        <begin position="460"/>
        <end position="517"/>
    </location>
</feature>
<keyword evidence="1" id="KW-0862">Zinc</keyword>
<keyword evidence="1" id="KW-0863">Zinc-finger</keyword>
<comment type="caution">
    <text evidence="4">The sequence shown here is derived from an EMBL/GenBank/DDBJ whole genome shotgun (WGS) entry which is preliminary data.</text>
</comment>
<reference evidence="5" key="1">
    <citation type="journal article" date="2023" name="Commun. Biol.">
        <title>Genome analysis of Parmales, the sister group of diatoms, reveals the evolutionary specialization of diatoms from phago-mixotrophs to photoautotrophs.</title>
        <authorList>
            <person name="Ban H."/>
            <person name="Sato S."/>
            <person name="Yoshikawa S."/>
            <person name="Yamada K."/>
            <person name="Nakamura Y."/>
            <person name="Ichinomiya M."/>
            <person name="Sato N."/>
            <person name="Blanc-Mathieu R."/>
            <person name="Endo H."/>
            <person name="Kuwata A."/>
            <person name="Ogata H."/>
        </authorList>
    </citation>
    <scope>NUCLEOTIDE SEQUENCE [LARGE SCALE GENOMIC DNA]</scope>
    <source>
        <strain evidence="5">NIES 3701</strain>
    </source>
</reference>
<organism evidence="4 5">
    <name type="scientific">Triparma strigata</name>
    <dbReference type="NCBI Taxonomy" id="1606541"/>
    <lineage>
        <taxon>Eukaryota</taxon>
        <taxon>Sar</taxon>
        <taxon>Stramenopiles</taxon>
        <taxon>Ochrophyta</taxon>
        <taxon>Bolidophyceae</taxon>
        <taxon>Parmales</taxon>
        <taxon>Triparmaceae</taxon>
        <taxon>Triparma</taxon>
    </lineage>
</organism>
<sequence length="883" mass="99632">MESTRLVRYLKQFEDGFKRAPRLLQACSDQSTVNTIVGQLASRSKHPNATSALSTLYGRNGHPKFIGLAYLLLLKFESADGIYSIVERVQDRIHRCSSAQKQAYTLTVTQGAHLMVCRGQPLQSTLWDEELARSQILESNSSIQDSTVGSPNIIPGMRYCVTAEERQAMMRIQEIIEDYLETHKENAFMSAFHEPARWYYDVSGNHHHRDHVDVHGLNGWLCLIRGWFGAQIPIIPESSDGDVFKGCSDVWAGMSSAAWDVFKADKNFGKSYKGLTKQLKSQMVTNKKFGSNFNSGRDTGFTGPNARHMENEAKKKKKMYRPYCEKFAYFFRLQFLVKKLFEVLNAEEKAEHIGFRQCCNVLFPIFCERELKVRQAPDFLEFFYDEMLMNLDIHKAARFFWWLGVIKKDYTTPIKADELDPQYHVHECGKCGCLPSPPGKFCDQCGDKIAANWDEEEAFFGESKEADLKPPARNSKSPKRPQAPPPKKTKRRPSPRIALEPLDKPPTPPTPPHSEEEQAVHADCIKCGLAPVAPFKFCIGCGDNLSKQREAEAEKKPAAAKKAAHTARTICVVEGCGCDLFPPANFCHQCGAKQPMKVKSKPRPVTPPATPLPPVVVEEEVEDPMTCPICMEVKSSTMQIPHWQAKGNISGHKMCMDCAKQYNKNECPFCHEVSIKEELLTMIQDFIRAVSSSGGDPNRAAALAERWQWFEMEFSTNVSVVHRVCKLVLEDAQFEKHLRAGVRDRSSWIRDANGLIFRWRSLSKDGKLDVSEEIKEVLELAYKLSVSLLKGVGANGHHMGAFYSQALAVWLAAFQGQDDGPTLKRMVKHAGKIIIEMYQKGKSGNGNLKREVRERIVAEYSQIFSSTMFGGEDQDPVHKAFYC</sequence>
<evidence type="ECO:0000259" key="3">
    <source>
        <dbReference type="PROSITE" id="PS50089"/>
    </source>
</evidence>
<dbReference type="EMBL" id="BRXY01000458">
    <property type="protein sequence ID" value="GMH96051.1"/>
    <property type="molecule type" value="Genomic_DNA"/>
</dbReference>
<proteinExistence type="predicted"/>
<dbReference type="InterPro" id="IPR001841">
    <property type="entry name" value="Znf_RING"/>
</dbReference>
<keyword evidence="1" id="KW-0479">Metal-binding</keyword>
<evidence type="ECO:0000256" key="2">
    <source>
        <dbReference type="SAM" id="MobiDB-lite"/>
    </source>
</evidence>
<evidence type="ECO:0000313" key="5">
    <source>
        <dbReference type="Proteomes" id="UP001165085"/>
    </source>
</evidence>
<dbReference type="InterPro" id="IPR013083">
    <property type="entry name" value="Znf_RING/FYVE/PHD"/>
</dbReference>
<protein>
    <recommendedName>
        <fullName evidence="3">RING-type domain-containing protein</fullName>
    </recommendedName>
</protein>
<evidence type="ECO:0000256" key="1">
    <source>
        <dbReference type="PROSITE-ProRule" id="PRU00175"/>
    </source>
</evidence>
<keyword evidence="5" id="KW-1185">Reference proteome</keyword>
<feature type="domain" description="RING-type" evidence="3">
    <location>
        <begin position="627"/>
        <end position="671"/>
    </location>
</feature>
<gene>
    <name evidence="4" type="ORF">TrST_g920</name>
</gene>